<keyword evidence="3" id="KW-1185">Reference proteome</keyword>
<dbReference type="Pfam" id="PF06946">
    <property type="entry name" value="Phage_holin_5_1"/>
    <property type="match status" value="1"/>
</dbReference>
<evidence type="ECO:0000313" key="2">
    <source>
        <dbReference type="EMBL" id="TDG68084.1"/>
    </source>
</evidence>
<feature type="transmembrane region" description="Helical" evidence="1">
    <location>
        <begin position="6"/>
        <end position="28"/>
    </location>
</feature>
<dbReference type="AlphaFoldDB" id="A0A4R5N9A5"/>
<dbReference type="InterPro" id="IPR009708">
    <property type="entry name" value="Phage_A118_holin/antiholin"/>
</dbReference>
<evidence type="ECO:0000313" key="3">
    <source>
        <dbReference type="Proteomes" id="UP000295681"/>
    </source>
</evidence>
<evidence type="ECO:0000256" key="1">
    <source>
        <dbReference type="SAM" id="Phobius"/>
    </source>
</evidence>
<keyword evidence="1" id="KW-0812">Transmembrane</keyword>
<keyword evidence="1" id="KW-0472">Membrane</keyword>
<sequence length="97" mass="10693">MSMDLITFFNLATATVYGFIALLTWVAIQAVKQTKVDNRYLPLISIILGTLIGFIAAHFIYVTDAWLGAAFGFISGFAATGLNETLNHYAFNPKEEK</sequence>
<dbReference type="STRING" id="907931.GCA_000165675_00954"/>
<reference evidence="2 3" key="1">
    <citation type="journal article" date="2019" name="Appl. Microbiol. Biotechnol.">
        <title>Uncovering carbohydrate metabolism through a genotype-phenotype association study of 56 lactic acid bacteria genomes.</title>
        <authorList>
            <person name="Buron-Moles G."/>
            <person name="Chailyan A."/>
            <person name="Dolejs I."/>
            <person name="Forster J."/>
            <person name="Miks M.H."/>
        </authorList>
    </citation>
    <scope>NUCLEOTIDE SEQUENCE [LARGE SCALE GENOMIC DNA]</scope>
    <source>
        <strain evidence="2 3">ATCC 700006</strain>
    </source>
</reference>
<dbReference type="Proteomes" id="UP000295681">
    <property type="component" value="Unassembled WGS sequence"/>
</dbReference>
<feature type="transmembrane region" description="Helical" evidence="1">
    <location>
        <begin position="66"/>
        <end position="86"/>
    </location>
</feature>
<keyword evidence="1" id="KW-1133">Transmembrane helix</keyword>
<comment type="caution">
    <text evidence="2">The sequence shown here is derived from an EMBL/GenBank/DDBJ whole genome shotgun (WGS) entry which is preliminary data.</text>
</comment>
<evidence type="ECO:0008006" key="4">
    <source>
        <dbReference type="Google" id="ProtNLM"/>
    </source>
</evidence>
<proteinExistence type="predicted"/>
<protein>
    <recommendedName>
        <fullName evidence="4">Holin</fullName>
    </recommendedName>
</protein>
<dbReference type="EMBL" id="PUFI01000014">
    <property type="protein sequence ID" value="TDG68084.1"/>
    <property type="molecule type" value="Genomic_DNA"/>
</dbReference>
<name>A0A4R5N9A5_9LACO</name>
<accession>A0A4R5N9A5</accession>
<gene>
    <name evidence="2" type="ORF">C5L23_000390</name>
</gene>
<organism evidence="2 3">
    <name type="scientific">Leuconostoc fallax</name>
    <dbReference type="NCBI Taxonomy" id="1251"/>
    <lineage>
        <taxon>Bacteria</taxon>
        <taxon>Bacillati</taxon>
        <taxon>Bacillota</taxon>
        <taxon>Bacilli</taxon>
        <taxon>Lactobacillales</taxon>
        <taxon>Lactobacillaceae</taxon>
        <taxon>Leuconostoc</taxon>
    </lineage>
</organism>
<feature type="transmembrane region" description="Helical" evidence="1">
    <location>
        <begin position="40"/>
        <end position="60"/>
    </location>
</feature>